<dbReference type="EMBL" id="AQGS01000831">
    <property type="protein sequence ID" value="EPS36663.1"/>
    <property type="molecule type" value="Genomic_DNA"/>
</dbReference>
<evidence type="ECO:0000313" key="3">
    <source>
        <dbReference type="Proteomes" id="UP000015100"/>
    </source>
</evidence>
<proteinExistence type="predicted"/>
<keyword evidence="3" id="KW-1185">Reference proteome</keyword>
<reference evidence="2 3" key="1">
    <citation type="journal article" date="2013" name="PLoS Genet.">
        <title>Genomic mechanisms accounting for the adaptation to parasitism in nematode-trapping fungi.</title>
        <authorList>
            <person name="Meerupati T."/>
            <person name="Andersson K.M."/>
            <person name="Friman E."/>
            <person name="Kumar D."/>
            <person name="Tunlid A."/>
            <person name="Ahren D."/>
        </authorList>
    </citation>
    <scope>NUCLEOTIDE SEQUENCE [LARGE SCALE GENOMIC DNA]</scope>
    <source>
        <strain evidence="2 3">CBS 200.50</strain>
    </source>
</reference>
<sequence length="467" mass="53875">MEPVHTIRHTTKNMMQYAAGPLTPPTTPKKEKLQILQTLQAFPAVQNNLPTPPPSPQSKGDSAPTLLANGGQDLTNSAVYSEESVENIRLSEKELYERQKAIFLQNARELRKQHYTRIAAQKMAKYISLSFSWAVPIKFEGWICPLPETIQFERREVMPGKFQKDATFSFPLYKPSIEELNENILVVIMMQLDFPSTQSMRLASKKLNTIYENNWEDICDRILPRTRQLSYIPGYLLPAGSVEENSEIKMRQHCYCISWTVQKLLLSFREIDEKYRSEVLQQGLRRELYKAGEIKALPNESPQPKVLKGATYPFSQLLEFLLEKNFGGPRRSKENLPRYLRNLTMLERGTALDKKEAQMALKWMIELILWYLGKDRAVYYAINDCIAGAEDDDILISQEEYSSFLLGLKPVQLWELVRLVGIKSEEIIEIMKSRGFWQPEVWDSDGVDSGDLQEEFILARVRQILGL</sequence>
<evidence type="ECO:0000313" key="2">
    <source>
        <dbReference type="EMBL" id="EPS36663.1"/>
    </source>
</evidence>
<protein>
    <submittedName>
        <fullName evidence="2">Uncharacterized protein</fullName>
    </submittedName>
</protein>
<dbReference type="Proteomes" id="UP000015100">
    <property type="component" value="Unassembled WGS sequence"/>
</dbReference>
<evidence type="ECO:0000256" key="1">
    <source>
        <dbReference type="SAM" id="MobiDB-lite"/>
    </source>
</evidence>
<dbReference type="OrthoDB" id="5421576at2759"/>
<accession>S8BBV0</accession>
<dbReference type="AlphaFoldDB" id="S8BBV0"/>
<dbReference type="OMA" id="AINDCIA"/>
<dbReference type="HOGENOM" id="CLU_035322_0_0_1"/>
<feature type="region of interest" description="Disordered" evidence="1">
    <location>
        <begin position="45"/>
        <end position="73"/>
    </location>
</feature>
<gene>
    <name evidence="2" type="ORF">H072_9771</name>
</gene>
<organism evidence="2 3">
    <name type="scientific">Dactylellina haptotyla (strain CBS 200.50)</name>
    <name type="common">Nematode-trapping fungus</name>
    <name type="synonym">Monacrosporium haptotylum</name>
    <dbReference type="NCBI Taxonomy" id="1284197"/>
    <lineage>
        <taxon>Eukaryota</taxon>
        <taxon>Fungi</taxon>
        <taxon>Dikarya</taxon>
        <taxon>Ascomycota</taxon>
        <taxon>Pezizomycotina</taxon>
        <taxon>Orbiliomycetes</taxon>
        <taxon>Orbiliales</taxon>
        <taxon>Orbiliaceae</taxon>
        <taxon>Dactylellina</taxon>
    </lineage>
</organism>
<name>S8BBV0_DACHA</name>
<comment type="caution">
    <text evidence="2">The sequence shown here is derived from an EMBL/GenBank/DDBJ whole genome shotgun (WGS) entry which is preliminary data.</text>
</comment>
<reference evidence="3" key="2">
    <citation type="submission" date="2013-04" db="EMBL/GenBank/DDBJ databases">
        <title>Genomic mechanisms accounting for the adaptation to parasitism in nematode-trapping fungi.</title>
        <authorList>
            <person name="Ahren D.G."/>
        </authorList>
    </citation>
    <scope>NUCLEOTIDE SEQUENCE [LARGE SCALE GENOMIC DNA]</scope>
    <source>
        <strain evidence="3">CBS 200.50</strain>
    </source>
</reference>